<gene>
    <name evidence="4" type="ORF">EDD26_1694</name>
</gene>
<dbReference type="EMBL" id="RKHJ01000001">
    <property type="protein sequence ID" value="ROR66312.1"/>
    <property type="molecule type" value="Genomic_DNA"/>
</dbReference>
<evidence type="ECO:0000313" key="5">
    <source>
        <dbReference type="Proteomes" id="UP000275456"/>
    </source>
</evidence>
<dbReference type="CDD" id="cd05829">
    <property type="entry name" value="Sortase_F"/>
    <property type="match status" value="1"/>
</dbReference>
<dbReference type="AlphaFoldDB" id="A0A3N2AU73"/>
<reference evidence="4 5" key="1">
    <citation type="submission" date="2018-11" db="EMBL/GenBank/DDBJ databases">
        <title>Sequencing the genomes of 1000 actinobacteria strains.</title>
        <authorList>
            <person name="Klenk H.-P."/>
        </authorList>
    </citation>
    <scope>NUCLEOTIDE SEQUENCE [LARGE SCALE GENOMIC DNA]</scope>
    <source>
        <strain evidence="4 5">DSM 9580</strain>
    </source>
</reference>
<evidence type="ECO:0000256" key="3">
    <source>
        <dbReference type="SAM" id="Phobius"/>
    </source>
</evidence>
<keyword evidence="5" id="KW-1185">Reference proteome</keyword>
<name>A0A3N2AU73_9MICO</name>
<accession>A0A3N2AU73</accession>
<feature type="region of interest" description="Disordered" evidence="2">
    <location>
        <begin position="56"/>
        <end position="93"/>
    </location>
</feature>
<dbReference type="OrthoDB" id="525039at2"/>
<dbReference type="InterPro" id="IPR023365">
    <property type="entry name" value="Sortase_dom-sf"/>
</dbReference>
<keyword evidence="3" id="KW-0472">Membrane</keyword>
<feature type="compositionally biased region" description="Basic and acidic residues" evidence="2">
    <location>
        <begin position="1"/>
        <end position="17"/>
    </location>
</feature>
<feature type="transmembrane region" description="Helical" evidence="3">
    <location>
        <begin position="27"/>
        <end position="50"/>
    </location>
</feature>
<dbReference type="GO" id="GO:0016787">
    <property type="term" value="F:hydrolase activity"/>
    <property type="evidence" value="ECO:0007669"/>
    <property type="project" value="UniProtKB-KW"/>
</dbReference>
<dbReference type="InterPro" id="IPR005754">
    <property type="entry name" value="Sortase"/>
</dbReference>
<dbReference type="InterPro" id="IPR042001">
    <property type="entry name" value="Sortase_F"/>
</dbReference>
<feature type="region of interest" description="Disordered" evidence="2">
    <location>
        <begin position="1"/>
        <end position="25"/>
    </location>
</feature>
<keyword evidence="3" id="KW-1133">Transmembrane helix</keyword>
<evidence type="ECO:0000256" key="2">
    <source>
        <dbReference type="SAM" id="MobiDB-lite"/>
    </source>
</evidence>
<evidence type="ECO:0000313" key="4">
    <source>
        <dbReference type="EMBL" id="ROR66312.1"/>
    </source>
</evidence>
<dbReference type="Pfam" id="PF04203">
    <property type="entry name" value="Sortase"/>
    <property type="match status" value="1"/>
</dbReference>
<comment type="caution">
    <text evidence="4">The sequence shown here is derived from an EMBL/GenBank/DDBJ whole genome shotgun (WGS) entry which is preliminary data.</text>
</comment>
<dbReference type="SUPFAM" id="SSF63817">
    <property type="entry name" value="Sortase"/>
    <property type="match status" value="1"/>
</dbReference>
<evidence type="ECO:0000256" key="1">
    <source>
        <dbReference type="ARBA" id="ARBA00022801"/>
    </source>
</evidence>
<feature type="compositionally biased region" description="Low complexity" evidence="2">
    <location>
        <begin position="73"/>
        <end position="83"/>
    </location>
</feature>
<keyword evidence="3" id="KW-0812">Transmembrane</keyword>
<protein>
    <submittedName>
        <fullName evidence="4">LPXTG-site transpeptidase (Sortase) family protein</fullName>
    </submittedName>
</protein>
<keyword evidence="1" id="KW-0378">Hydrolase</keyword>
<organism evidence="4 5">
    <name type="scientific">Agrococcus jenensis</name>
    <dbReference type="NCBI Taxonomy" id="46353"/>
    <lineage>
        <taxon>Bacteria</taxon>
        <taxon>Bacillati</taxon>
        <taxon>Actinomycetota</taxon>
        <taxon>Actinomycetes</taxon>
        <taxon>Micrococcales</taxon>
        <taxon>Microbacteriaceae</taxon>
        <taxon>Agrococcus</taxon>
    </lineage>
</organism>
<dbReference type="Proteomes" id="UP000275456">
    <property type="component" value="Unassembled WGS sequence"/>
</dbReference>
<sequence>MDAERGLSSRIARREPSVRPGSRGGRVATVAAAVIAVAALGTGAVLLAQLPSAPSVAPQPSASLGADAGMTEPAAPSASAPPSGTIPTGVGVRDASPPAPVAVDAPAAVRVPSVDLELGVVPVGVRDDGQMDVPDLVQEIGWYRFGPAPGADTGSAVFAAHVDSDIGSAPMASVLRAAEGDAVEISTASGAELRYRITSIEQVSKDELRLDALFARDGEHVVRLVTCGGEWDAAAGAYEDNIVVTAVLDAP</sequence>
<proteinExistence type="predicted"/>
<dbReference type="Gene3D" id="2.40.260.10">
    <property type="entry name" value="Sortase"/>
    <property type="match status" value="1"/>
</dbReference>